<dbReference type="PANTHER" id="PTHR33883">
    <property type="entry name" value="WPP DOMAIN-ASSOCIATED PROTEIN"/>
    <property type="match status" value="1"/>
</dbReference>
<feature type="coiled-coil region" evidence="1">
    <location>
        <begin position="1282"/>
        <end position="1433"/>
    </location>
</feature>
<organism evidence="2 3">
    <name type="scientific">Olea europaea subsp. europaea</name>
    <dbReference type="NCBI Taxonomy" id="158383"/>
    <lineage>
        <taxon>Eukaryota</taxon>
        <taxon>Viridiplantae</taxon>
        <taxon>Streptophyta</taxon>
        <taxon>Embryophyta</taxon>
        <taxon>Tracheophyta</taxon>
        <taxon>Spermatophyta</taxon>
        <taxon>Magnoliopsida</taxon>
        <taxon>eudicotyledons</taxon>
        <taxon>Gunneridae</taxon>
        <taxon>Pentapetalae</taxon>
        <taxon>asterids</taxon>
        <taxon>lamiids</taxon>
        <taxon>Lamiales</taxon>
        <taxon>Oleaceae</taxon>
        <taxon>Oleeae</taxon>
        <taxon>Olea</taxon>
    </lineage>
</organism>
<evidence type="ECO:0000313" key="2">
    <source>
        <dbReference type="EMBL" id="CAA2984767.1"/>
    </source>
</evidence>
<evidence type="ECO:0008006" key="4">
    <source>
        <dbReference type="Google" id="ProtNLM"/>
    </source>
</evidence>
<feature type="coiled-coil region" evidence="1">
    <location>
        <begin position="1219"/>
        <end position="1250"/>
    </location>
</feature>
<accession>A0A8S0RZJ2</accession>
<dbReference type="EMBL" id="CACTIH010003777">
    <property type="protein sequence ID" value="CAA2984767.1"/>
    <property type="molecule type" value="Genomic_DNA"/>
</dbReference>
<dbReference type="Gramene" id="OE9A046193T1">
    <property type="protein sequence ID" value="OE9A046193C1"/>
    <property type="gene ID" value="OE9A046193"/>
</dbReference>
<dbReference type="Proteomes" id="UP000594638">
    <property type="component" value="Unassembled WGS sequence"/>
</dbReference>
<name>A0A8S0RZJ2_OLEEU</name>
<keyword evidence="1" id="KW-0175">Coiled coil</keyword>
<feature type="coiled-coil region" evidence="1">
    <location>
        <begin position="1037"/>
        <end position="1078"/>
    </location>
</feature>
<dbReference type="PANTHER" id="PTHR33883:SF10">
    <property type="entry name" value="WPP DOMAIN-ASSOCIATED PROTEIN"/>
    <property type="match status" value="1"/>
</dbReference>
<proteinExistence type="predicted"/>
<dbReference type="Gramene" id="OE9A046193T2">
    <property type="protein sequence ID" value="OE9A046193C2"/>
    <property type="gene ID" value="OE9A046193"/>
</dbReference>
<evidence type="ECO:0000256" key="1">
    <source>
        <dbReference type="SAM" id="Coils"/>
    </source>
</evidence>
<comment type="caution">
    <text evidence="2">The sequence shown here is derived from an EMBL/GenBank/DDBJ whole genome shotgun (WGS) entry which is preliminary data.</text>
</comment>
<reference evidence="2 3" key="1">
    <citation type="submission" date="2019-12" db="EMBL/GenBank/DDBJ databases">
        <authorList>
            <person name="Alioto T."/>
            <person name="Alioto T."/>
            <person name="Gomez Garrido J."/>
        </authorList>
    </citation>
    <scope>NUCLEOTIDE SEQUENCE [LARGE SCALE GENOMIC DNA]</scope>
</reference>
<sequence length="1473" mass="169092">MGSQELLRHVNKLNGDAITLCGIGLEQLGSENGSEPVDGEGLTDLMVTGDRLGEVNIREKEKANLADKVLENLEDYWEDMSDRLMISRMVSDSVIKGMVNAVEQEAAEKIAAKDLEVAKLKERFLSFNLEPHVMPSNLENGNCRRCLILSDAYMNGDSIREFFCGLRNEAREQFEKVKKEIDGVRGCNNIKRIGSGSQLVGLGEILHEKQSESWLRVDRTLDHLKNTVDTMCTRVDDMLQLSKKSLVEWKQERHIQGEIEDMVMQSVIRNLQEEFEEKLMEQNAQFCGSPIMNLLEKFDDISSLRNKLDSILNLLSHPEMELISHGSHDMDHIHRKGLSNHVKLPTTLLEGNGKLEASKTDAPENFEHAQLKHLSKEELIEEDNIFLTLTKREFSLLKIFILNLRKDTGIVHQSYRMYYSSVHVVPLILNIIIFCTMIMNAPFSNKPSPFLFSFFDHENEKYDRYPAHQVIIFDFLFFSGFRNDYIFHFHSYKNGDGVEVRILVGTCGQIYLVWSNHFGECVEMYRCLSSPQFHCQLITLKPHKLFTVKEKKTPEVGFKLEVRNLEEPHFRCICVMGSQELLRHVGKLNGDAITLCGIGLEQLGSENGSEPVDGEGLTDLMVTGDRLGEVNIREKEKANLADKVLENLEDYWEDMSDRLMISRMVSDSVIKGMVNAVEQEAAEKIAAKDLEVAKLKERFLSCNLEPHVMPSNLENGNCRRCLILSDAYMNGDSIREFFCGLRNEAREQFEKVKKEIDGVRGCNNIKRIGSGSQLVGLGEILHEKQSESWLRVDRTLDHLKNTVDTICTRVDDMLQLSKKSVVEWKQERHIQGEIEDMVMQSVIRNLQEEFEEKLMEQNAQFCGSPIMNLLEKFDDISSLRNKLDSILNLLSHPEMELISHGSHDMDHIHRKGLSNHVKLSTTLLEGNGKLEASKTDAPENFGHAQLKHLSKEELVNYFNDTITKMKRDHESALVQKTEEYFTLRREHLKQKSFFMSYRKDEEFDVLRKKIPEIISKLDDVHLETEKFSALTNNADCLVNLKDRLNILLCENRQLRDALTDKKNEVKCLEAQVSDAARKILQHSTAEEDMLKLLGNLNSATEDTCIEALLTEEVYKCVLKELDGQMRRDTEDSNMEFLITMEVYEILLSGAAVPAETTSGYEIKDSDIESLITVGLCGLLFREATRDTQGKIKELYQEYLIENEKRISLESKSLEKENELKLEVQEKEILKKELLKLEKSLEENKKFATELSTALTKENELFGLASQELNRLREHASWQESLVTESSKELEFVKGQLQEALERIKEDDLKINVLNQKLEQSMEEMKEANEKQKLAIDLARERHETQAKELIKQMDLVTKMLDDFGIRISESIKNNKSRLEDAQSDLRSLTEVANELRRTGQMYKLRFERRCADLQMAEAEVDLLADEVDALLSLLNKIYIALDHYSPVLQHYPGIIEILKLVRRELTGEATKTN</sequence>
<evidence type="ECO:0000313" key="3">
    <source>
        <dbReference type="Proteomes" id="UP000594638"/>
    </source>
</evidence>
<gene>
    <name evidence="2" type="ORF">OLEA9_A046193</name>
</gene>
<dbReference type="OrthoDB" id="619142at2759"/>
<keyword evidence="3" id="KW-1185">Reference proteome</keyword>
<dbReference type="InterPro" id="IPR037490">
    <property type="entry name" value="WAP"/>
</dbReference>
<protein>
    <recommendedName>
        <fullName evidence="4">WPP domain-associated protein</fullName>
    </recommendedName>
</protein>